<name>A0A8S1QYW5_9CILI</name>
<evidence type="ECO:0000256" key="1">
    <source>
        <dbReference type="SAM" id="Coils"/>
    </source>
</evidence>
<sequence length="280" mass="33238">MKNQQQPQPQKEQVLQQLRNIQQQIEELKDNQISASENLINDLLNVNQKIDAIESLMNSLSPNQIQSQIESKYKRPEQPKAFQINKPIINELHLDQEQKNQFFALNNLKGKQYSDQISQAYQQPQEVNQTNMVLLKQQKDYNIGSNQNKITSKQNKQQFNDNYQINTCLSCQNQNIGLIQTPCNHFFHPNCLQKQYDQQQMDYHKTQAFYCLCKCKLLSSFFLRNLKIDRESLFKKQLRIIQLKYQNLFQQCKKCQLIWIYDIYQKSTGYCINCGFSFNN</sequence>
<keyword evidence="1" id="KW-0175">Coiled coil</keyword>
<evidence type="ECO:0000313" key="3">
    <source>
        <dbReference type="Proteomes" id="UP000692954"/>
    </source>
</evidence>
<accession>A0A8S1QYW5</accession>
<evidence type="ECO:0000313" key="2">
    <source>
        <dbReference type="EMBL" id="CAD8120991.1"/>
    </source>
</evidence>
<dbReference type="Proteomes" id="UP000692954">
    <property type="component" value="Unassembled WGS sequence"/>
</dbReference>
<organism evidence="2 3">
    <name type="scientific">Paramecium sonneborni</name>
    <dbReference type="NCBI Taxonomy" id="65129"/>
    <lineage>
        <taxon>Eukaryota</taxon>
        <taxon>Sar</taxon>
        <taxon>Alveolata</taxon>
        <taxon>Ciliophora</taxon>
        <taxon>Intramacronucleata</taxon>
        <taxon>Oligohymenophorea</taxon>
        <taxon>Peniculida</taxon>
        <taxon>Parameciidae</taxon>
        <taxon>Paramecium</taxon>
    </lineage>
</organism>
<gene>
    <name evidence="2" type="ORF">PSON_ATCC_30995.1.T1290087</name>
</gene>
<comment type="caution">
    <text evidence="2">The sequence shown here is derived from an EMBL/GenBank/DDBJ whole genome shotgun (WGS) entry which is preliminary data.</text>
</comment>
<dbReference type="OrthoDB" id="10459472at2759"/>
<proteinExistence type="predicted"/>
<keyword evidence="3" id="KW-1185">Reference proteome</keyword>
<protein>
    <recommendedName>
        <fullName evidence="4">RING-type domain-containing protein</fullName>
    </recommendedName>
</protein>
<dbReference type="EMBL" id="CAJJDN010000129">
    <property type="protein sequence ID" value="CAD8120991.1"/>
    <property type="molecule type" value="Genomic_DNA"/>
</dbReference>
<reference evidence="2" key="1">
    <citation type="submission" date="2021-01" db="EMBL/GenBank/DDBJ databases">
        <authorList>
            <consortium name="Genoscope - CEA"/>
            <person name="William W."/>
        </authorList>
    </citation>
    <scope>NUCLEOTIDE SEQUENCE</scope>
</reference>
<dbReference type="AlphaFoldDB" id="A0A8S1QYW5"/>
<evidence type="ECO:0008006" key="4">
    <source>
        <dbReference type="Google" id="ProtNLM"/>
    </source>
</evidence>
<feature type="coiled-coil region" evidence="1">
    <location>
        <begin position="11"/>
        <end position="38"/>
    </location>
</feature>